<protein>
    <recommendedName>
        <fullName evidence="3">Protein C10</fullName>
    </recommendedName>
</protein>
<comment type="subcellular location">
    <subcellularLocation>
        <location evidence="1">Cytoplasm</location>
    </subcellularLocation>
</comment>
<evidence type="ECO:0000256" key="4">
    <source>
        <dbReference type="ARBA" id="ARBA00022490"/>
    </source>
</evidence>
<dbReference type="PhylomeDB" id="A7SH80"/>
<sequence>MAQKSRLPSLTSEQIKCILREVLSAFDEPENKVKMEVIFDSSGANLVALMHQLVPAAAAIQRNVIQAHGFPSSDEGVLRFTQMVNFFAKDDPEVETLANQLRTKFIPQMPVPPIFHPLVDVT</sequence>
<evidence type="ECO:0000256" key="2">
    <source>
        <dbReference type="ARBA" id="ARBA00007083"/>
    </source>
</evidence>
<dbReference type="AlphaFoldDB" id="A7SH80"/>
<dbReference type="eggNOG" id="ENOG502S42A">
    <property type="taxonomic scope" value="Eukaryota"/>
</dbReference>
<dbReference type="PANTHER" id="PTHR13463">
    <property type="entry name" value="PROTEIN C10"/>
    <property type="match status" value="1"/>
</dbReference>
<dbReference type="InterPro" id="IPR026317">
    <property type="entry name" value="P_C10"/>
</dbReference>
<reference evidence="5 6" key="1">
    <citation type="journal article" date="2007" name="Science">
        <title>Sea anemone genome reveals ancestral eumetazoan gene repertoire and genomic organization.</title>
        <authorList>
            <person name="Putnam N.H."/>
            <person name="Srivastava M."/>
            <person name="Hellsten U."/>
            <person name="Dirks B."/>
            <person name="Chapman J."/>
            <person name="Salamov A."/>
            <person name="Terry A."/>
            <person name="Shapiro H."/>
            <person name="Lindquist E."/>
            <person name="Kapitonov V.V."/>
            <person name="Jurka J."/>
            <person name="Genikhovich G."/>
            <person name="Grigoriev I.V."/>
            <person name="Lucas S.M."/>
            <person name="Steele R.E."/>
            <person name="Finnerty J.R."/>
            <person name="Technau U."/>
            <person name="Martindale M.Q."/>
            <person name="Rokhsar D.S."/>
        </authorList>
    </citation>
    <scope>NUCLEOTIDE SEQUENCE [LARGE SCALE GENOMIC DNA]</scope>
    <source>
        <strain evidence="6">CH2 X CH6</strain>
    </source>
</reference>
<dbReference type="PANTHER" id="PTHR13463:SF3">
    <property type="entry name" value="PROTEIN C10"/>
    <property type="match status" value="1"/>
</dbReference>
<comment type="similarity">
    <text evidence="2">Belongs to the UPF0456 family.</text>
</comment>
<evidence type="ECO:0000256" key="3">
    <source>
        <dbReference type="ARBA" id="ARBA00020502"/>
    </source>
</evidence>
<organism evidence="5 6">
    <name type="scientific">Nematostella vectensis</name>
    <name type="common">Starlet sea anemone</name>
    <dbReference type="NCBI Taxonomy" id="45351"/>
    <lineage>
        <taxon>Eukaryota</taxon>
        <taxon>Metazoa</taxon>
        <taxon>Cnidaria</taxon>
        <taxon>Anthozoa</taxon>
        <taxon>Hexacorallia</taxon>
        <taxon>Actiniaria</taxon>
        <taxon>Edwardsiidae</taxon>
        <taxon>Nematostella</taxon>
    </lineage>
</organism>
<dbReference type="Proteomes" id="UP000001593">
    <property type="component" value="Unassembled WGS sequence"/>
</dbReference>
<dbReference type="GO" id="GO:0009791">
    <property type="term" value="P:post-embryonic development"/>
    <property type="evidence" value="ECO:0000318"/>
    <property type="project" value="GO_Central"/>
</dbReference>
<dbReference type="Pfam" id="PF14974">
    <property type="entry name" value="P_C10"/>
    <property type="match status" value="1"/>
</dbReference>
<evidence type="ECO:0000313" key="6">
    <source>
        <dbReference type="Proteomes" id="UP000001593"/>
    </source>
</evidence>
<keyword evidence="4" id="KW-0963">Cytoplasm</keyword>
<name>A7SH80_NEMVE</name>
<dbReference type="GO" id="GO:0005737">
    <property type="term" value="C:cytoplasm"/>
    <property type="evidence" value="ECO:0007669"/>
    <property type="project" value="UniProtKB-SubCell"/>
</dbReference>
<dbReference type="HOGENOM" id="CLU_144250_0_0_1"/>
<evidence type="ECO:0000256" key="1">
    <source>
        <dbReference type="ARBA" id="ARBA00004496"/>
    </source>
</evidence>
<keyword evidence="6" id="KW-1185">Reference proteome</keyword>
<dbReference type="InParanoid" id="A7SH80"/>
<dbReference type="EMBL" id="DS469658">
    <property type="protein sequence ID" value="EDO36913.1"/>
    <property type="molecule type" value="Genomic_DNA"/>
</dbReference>
<evidence type="ECO:0000313" key="5">
    <source>
        <dbReference type="EMBL" id="EDO36913.1"/>
    </source>
</evidence>
<dbReference type="OMA" id="GNDMMKM"/>
<proteinExistence type="inferred from homology"/>
<dbReference type="KEGG" id="nve:5508382"/>
<accession>A7SH80</accession>
<gene>
    <name evidence="5" type="ORF">NEMVEDRAFT_v1g233216</name>
</gene>
<dbReference type="OrthoDB" id="75738at2759"/>